<dbReference type="PROSITE" id="PS00330">
    <property type="entry name" value="HEMOLYSIN_CALCIUM"/>
    <property type="match status" value="3"/>
</dbReference>
<dbReference type="InterPro" id="IPR011049">
    <property type="entry name" value="Serralysin-like_metalloprot_C"/>
</dbReference>
<protein>
    <submittedName>
        <fullName evidence="11">Hint domain-containing protein</fullName>
    </submittedName>
</protein>
<comment type="subcellular location">
    <subcellularLocation>
        <location evidence="1">Membrane</location>
    </subcellularLocation>
    <subcellularLocation>
        <location evidence="2">Secreted</location>
    </subcellularLocation>
</comment>
<name>A0ABV7AEA5_9RHOB</name>
<dbReference type="InterPro" id="IPR036844">
    <property type="entry name" value="Hint_dom_sf"/>
</dbReference>
<dbReference type="Gene3D" id="2.170.16.10">
    <property type="entry name" value="Hedgehog/Intein (Hint) domain"/>
    <property type="match status" value="1"/>
</dbReference>
<evidence type="ECO:0000256" key="3">
    <source>
        <dbReference type="ARBA" id="ARBA00022525"/>
    </source>
</evidence>
<dbReference type="Proteomes" id="UP001595443">
    <property type="component" value="Unassembled WGS sequence"/>
</dbReference>
<keyword evidence="12" id="KW-1185">Reference proteome</keyword>
<feature type="domain" description="DUF4114" evidence="10">
    <location>
        <begin position="330"/>
        <end position="411"/>
    </location>
</feature>
<evidence type="ECO:0000256" key="5">
    <source>
        <dbReference type="ARBA" id="ARBA00022737"/>
    </source>
</evidence>
<keyword evidence="5" id="KW-0677">Repeat</keyword>
<dbReference type="RefSeq" id="WP_377832324.1">
    <property type="nucleotide sequence ID" value="NZ_JBHRSK010000004.1"/>
</dbReference>
<dbReference type="Pfam" id="PF00353">
    <property type="entry name" value="HemolysinCabind"/>
    <property type="match status" value="5"/>
</dbReference>
<evidence type="ECO:0000256" key="6">
    <source>
        <dbReference type="ARBA" id="ARBA00023026"/>
    </source>
</evidence>
<keyword evidence="6" id="KW-0843">Virulence</keyword>
<dbReference type="Pfam" id="PF13403">
    <property type="entry name" value="Hint_2"/>
    <property type="match status" value="1"/>
</dbReference>
<keyword evidence="7" id="KW-0472">Membrane</keyword>
<dbReference type="Pfam" id="PF13448">
    <property type="entry name" value="DUF4114"/>
    <property type="match status" value="1"/>
</dbReference>
<evidence type="ECO:0000256" key="2">
    <source>
        <dbReference type="ARBA" id="ARBA00004613"/>
    </source>
</evidence>
<evidence type="ECO:0000256" key="8">
    <source>
        <dbReference type="SAM" id="MobiDB-lite"/>
    </source>
</evidence>
<dbReference type="PRINTS" id="PR01488">
    <property type="entry name" value="RTXTOXINA"/>
</dbReference>
<reference evidence="12" key="1">
    <citation type="journal article" date="2019" name="Int. J. Syst. Evol. Microbiol.">
        <title>The Global Catalogue of Microorganisms (GCM) 10K type strain sequencing project: providing services to taxonomists for standard genome sequencing and annotation.</title>
        <authorList>
            <consortium name="The Broad Institute Genomics Platform"/>
            <consortium name="The Broad Institute Genome Sequencing Center for Infectious Disease"/>
            <person name="Wu L."/>
            <person name="Ma J."/>
        </authorList>
    </citation>
    <scope>NUCLEOTIDE SEQUENCE [LARGE SCALE GENOMIC DNA]</scope>
    <source>
        <strain evidence="12">KCTC 62192</strain>
    </source>
</reference>
<evidence type="ECO:0000259" key="10">
    <source>
        <dbReference type="Pfam" id="PF13448"/>
    </source>
</evidence>
<organism evidence="11 12">
    <name type="scientific">Acidimangrovimonas pyrenivorans</name>
    <dbReference type="NCBI Taxonomy" id="2030798"/>
    <lineage>
        <taxon>Bacteria</taxon>
        <taxon>Pseudomonadati</taxon>
        <taxon>Pseudomonadota</taxon>
        <taxon>Alphaproteobacteria</taxon>
        <taxon>Rhodobacterales</taxon>
        <taxon>Paracoccaceae</taxon>
        <taxon>Acidimangrovimonas</taxon>
    </lineage>
</organism>
<dbReference type="Gene3D" id="2.150.10.10">
    <property type="entry name" value="Serralysin-like metalloprotease, C-terminal"/>
    <property type="match status" value="4"/>
</dbReference>
<dbReference type="SUPFAM" id="SSF51120">
    <property type="entry name" value="beta-Roll"/>
    <property type="match status" value="3"/>
</dbReference>
<feature type="domain" description="Hedgehog/Intein (Hint)" evidence="9">
    <location>
        <begin position="542"/>
        <end position="688"/>
    </location>
</feature>
<sequence length="735" mass="76120">MTDRTDDQHGCHDHHPTRDGIVSGTTGNDKIDLYYTGDPDGDRIDHGDALLPGQGPDDDIVHAGAGDDTIIGGAGNDEIHGEDGNDMATGSDGDDSVYGEDGNDSLWGWNGDDSVDGGDGNDQLHGGTGDDTLVGGAGNDTLEGGDDNDKLEGGAGDDSLDGGAGDDSLCGGAGDDTIDGGDGNDLAFGGDGSDVMTGGAGNDTLVGGNDSDTIDGGSGNDVIYGDGGDCADNSVTITFEGDVSAAYLNSIGVYEIDPSTGAIGNVQMAWENASAQGSGGDLQPGVSSYTFTVTPGAQVGLFMVSDGDSQNNYDALGSGELSFVNASGDPATIHDSNPQLVFNGADGTTTDINGGVFHSAGYGSDVDLNSDGDQHLQDYGQDADGSLHIGIEDMVNLGDHDFNDAMLKVQVGDGVGFSNPFHDITGTVQTDDGAQAGDSLNGGEGDDTIFGGSGDDTITGGDGHDSLSGGDDRDLFIGGNGGDFVDGGEGGVDCDTLDLTGTGPLHINYDPSNHENGTVNFLDHDGNTTGTLTFKNIENVIPCFTPGTLIATPKGERLVEELRPGDTVITRDNGIQEIRWVGQKALDWKALSANPHLKPVLIRAGALGNGLPERDMMVSPNHRLLVANDRTALYFDEHEVLVAAKHVVNNMGIQTIESIGTTYIHFMFDRHEVVLSNGAWTESFQPGDFTLKGMGNAQRSEIFELFPELRTPEGVEDYTAARKTLKRHEAMLLAK</sequence>
<evidence type="ECO:0000313" key="11">
    <source>
        <dbReference type="EMBL" id="MFC2967673.1"/>
    </source>
</evidence>
<evidence type="ECO:0000256" key="4">
    <source>
        <dbReference type="ARBA" id="ARBA00022656"/>
    </source>
</evidence>
<keyword evidence="4" id="KW-0800">Toxin</keyword>
<evidence type="ECO:0000313" key="12">
    <source>
        <dbReference type="Proteomes" id="UP001595443"/>
    </source>
</evidence>
<feature type="compositionally biased region" description="Acidic residues" evidence="8">
    <location>
        <begin position="92"/>
        <end position="103"/>
    </location>
</feature>
<dbReference type="PRINTS" id="PR00313">
    <property type="entry name" value="CABNDNGRPT"/>
</dbReference>
<feature type="compositionally biased region" description="Basic and acidic residues" evidence="8">
    <location>
        <begin position="1"/>
        <end position="18"/>
    </location>
</feature>
<gene>
    <name evidence="11" type="ORF">ACFOES_06170</name>
</gene>
<accession>A0ABV7AEA5</accession>
<dbReference type="InterPro" id="IPR018511">
    <property type="entry name" value="Hemolysin-typ_Ca-bd_CS"/>
</dbReference>
<dbReference type="SUPFAM" id="SSF51294">
    <property type="entry name" value="Hedgehog/intein (Hint) domain"/>
    <property type="match status" value="1"/>
</dbReference>
<dbReference type="EMBL" id="JBHRSK010000004">
    <property type="protein sequence ID" value="MFC2967673.1"/>
    <property type="molecule type" value="Genomic_DNA"/>
</dbReference>
<evidence type="ECO:0000259" key="9">
    <source>
        <dbReference type="Pfam" id="PF13403"/>
    </source>
</evidence>
<dbReference type="PANTHER" id="PTHR38340:SF1">
    <property type="entry name" value="S-LAYER PROTEIN"/>
    <property type="match status" value="1"/>
</dbReference>
<dbReference type="InterPro" id="IPR050557">
    <property type="entry name" value="RTX_toxin/Mannuronan_C5-epim"/>
</dbReference>
<dbReference type="InterPro" id="IPR003995">
    <property type="entry name" value="RTX_toxin_determinant-A"/>
</dbReference>
<comment type="caution">
    <text evidence="11">The sequence shown here is derived from an EMBL/GenBank/DDBJ whole genome shotgun (WGS) entry which is preliminary data.</text>
</comment>
<dbReference type="InterPro" id="IPR025193">
    <property type="entry name" value="DUF4114"/>
</dbReference>
<evidence type="ECO:0000256" key="1">
    <source>
        <dbReference type="ARBA" id="ARBA00004370"/>
    </source>
</evidence>
<evidence type="ECO:0000256" key="7">
    <source>
        <dbReference type="ARBA" id="ARBA00023136"/>
    </source>
</evidence>
<dbReference type="InterPro" id="IPR001343">
    <property type="entry name" value="Hemolysn_Ca-bd"/>
</dbReference>
<keyword evidence="3" id="KW-0964">Secreted</keyword>
<dbReference type="InterPro" id="IPR028992">
    <property type="entry name" value="Hedgehog/Intein_dom"/>
</dbReference>
<feature type="region of interest" description="Disordered" evidence="8">
    <location>
        <begin position="1"/>
        <end position="213"/>
    </location>
</feature>
<proteinExistence type="predicted"/>
<dbReference type="PANTHER" id="PTHR38340">
    <property type="entry name" value="S-LAYER PROTEIN"/>
    <property type="match status" value="1"/>
</dbReference>